<dbReference type="KEGG" id="act:ACLA_063670"/>
<proteinExistence type="predicted"/>
<dbReference type="GeneID" id="4705919"/>
<accession>A1CCZ1</accession>
<protein>
    <submittedName>
        <fullName evidence="1">Uncharacterized protein</fullName>
    </submittedName>
</protein>
<dbReference type="Proteomes" id="UP000006701">
    <property type="component" value="Unassembled WGS sequence"/>
</dbReference>
<evidence type="ECO:0000313" key="2">
    <source>
        <dbReference type="Proteomes" id="UP000006701"/>
    </source>
</evidence>
<dbReference type="AlphaFoldDB" id="A1CCZ1"/>
<dbReference type="OrthoDB" id="288942at2759"/>
<dbReference type="VEuPathDB" id="FungiDB:ACLA_063670"/>
<organism evidence="1 2">
    <name type="scientific">Aspergillus clavatus (strain ATCC 1007 / CBS 513.65 / DSM 816 / NCTC 3887 / NRRL 1 / QM 1276 / 107)</name>
    <dbReference type="NCBI Taxonomy" id="344612"/>
    <lineage>
        <taxon>Eukaryota</taxon>
        <taxon>Fungi</taxon>
        <taxon>Dikarya</taxon>
        <taxon>Ascomycota</taxon>
        <taxon>Pezizomycotina</taxon>
        <taxon>Eurotiomycetes</taxon>
        <taxon>Eurotiomycetidae</taxon>
        <taxon>Eurotiales</taxon>
        <taxon>Aspergillaceae</taxon>
        <taxon>Aspergillus</taxon>
        <taxon>Aspergillus subgen. Fumigati</taxon>
    </lineage>
</organism>
<gene>
    <name evidence="1" type="ORF">ACLA_063670</name>
</gene>
<dbReference type="STRING" id="344612.A1CCZ1"/>
<dbReference type="EMBL" id="DS027050">
    <property type="protein sequence ID" value="EAW12398.1"/>
    <property type="molecule type" value="Genomic_DNA"/>
</dbReference>
<dbReference type="HOGENOM" id="CLU_055163_0_0_1"/>
<sequence length="362" mass="42470">MAEPSVYPPNFTSFLDQDQSSLFSVLPPEIRHEIFAYALASFEDTDRPYSRETYWTRPGYTAPHRTCTELLRTCKRIYREAWFLPFASAEHSFYLTSHDRQPDVRFSFQDHLNLIHSIHGETSIGRIRIFAQLWALEDGVRMEYLLNMSHFAPRSITLTIRYTDFWWWERDQPLSIQAPWVNRIRLPASVTRFAMDFESIERRKGEIDYIANQAAETWFFRRRDGQFLTADKADMTVSKWTGSSILGKQRWLRDEVRPGQLDYHVVTVVWRVSPGLKEEPLPTPCPTVQVPPDFQRPTPPSRHASSVLVDHLQAAQIAPDLSAEETFAALQAYHRRLMEERLAIRRRSTRRPRSVSRQQLDE</sequence>
<dbReference type="OMA" id="IYRETWF"/>
<keyword evidence="2" id="KW-1185">Reference proteome</keyword>
<dbReference type="RefSeq" id="XP_001273824.1">
    <property type="nucleotide sequence ID" value="XM_001273823.1"/>
</dbReference>
<dbReference type="eggNOG" id="ENOG502SN8C">
    <property type="taxonomic scope" value="Eukaryota"/>
</dbReference>
<reference evidence="1 2" key="1">
    <citation type="journal article" date="2008" name="PLoS Genet.">
        <title>Genomic islands in the pathogenic filamentous fungus Aspergillus fumigatus.</title>
        <authorList>
            <person name="Fedorova N.D."/>
            <person name="Khaldi N."/>
            <person name="Joardar V.S."/>
            <person name="Maiti R."/>
            <person name="Amedeo P."/>
            <person name="Anderson M.J."/>
            <person name="Crabtree J."/>
            <person name="Silva J.C."/>
            <person name="Badger J.H."/>
            <person name="Albarraq A."/>
            <person name="Angiuoli S."/>
            <person name="Bussey H."/>
            <person name="Bowyer P."/>
            <person name="Cotty P.J."/>
            <person name="Dyer P.S."/>
            <person name="Egan A."/>
            <person name="Galens K."/>
            <person name="Fraser-Liggett C.M."/>
            <person name="Haas B.J."/>
            <person name="Inman J.M."/>
            <person name="Kent R."/>
            <person name="Lemieux S."/>
            <person name="Malavazi I."/>
            <person name="Orvis J."/>
            <person name="Roemer T."/>
            <person name="Ronning C.M."/>
            <person name="Sundaram J.P."/>
            <person name="Sutton G."/>
            <person name="Turner G."/>
            <person name="Venter J.C."/>
            <person name="White O.R."/>
            <person name="Whitty B.R."/>
            <person name="Youngman P."/>
            <person name="Wolfe K.H."/>
            <person name="Goldman G.H."/>
            <person name="Wortman J.R."/>
            <person name="Jiang B."/>
            <person name="Denning D.W."/>
            <person name="Nierman W.C."/>
        </authorList>
    </citation>
    <scope>NUCLEOTIDE SEQUENCE [LARGE SCALE GENOMIC DNA]</scope>
    <source>
        <strain evidence="2">ATCC 1007 / CBS 513.65 / DSM 816 / NCTC 3887 / NRRL 1</strain>
    </source>
</reference>
<name>A1CCZ1_ASPCL</name>
<evidence type="ECO:0000313" key="1">
    <source>
        <dbReference type="EMBL" id="EAW12398.1"/>
    </source>
</evidence>